<evidence type="ECO:0000313" key="7">
    <source>
        <dbReference type="EMBL" id="CAA6813257.1"/>
    </source>
</evidence>
<keyword evidence="4" id="KW-0904">Protein phosphatase</keyword>
<dbReference type="EC" id="3.1.3.48" evidence="2"/>
<proteinExistence type="inferred from homology"/>
<feature type="active site" evidence="5">
    <location>
        <position position="50"/>
    </location>
</feature>
<reference evidence="7" key="1">
    <citation type="submission" date="2020-01" db="EMBL/GenBank/DDBJ databases">
        <authorList>
            <person name="Meier V. D."/>
            <person name="Meier V D."/>
        </authorList>
    </citation>
    <scope>NUCLEOTIDE SEQUENCE</scope>
    <source>
        <strain evidence="7">HLG_WM_MAG_07</strain>
    </source>
</reference>
<dbReference type="FunFam" id="3.40.50.2300:FF:000113">
    <property type="entry name" value="Low molecular weight protein-tyrosine-phosphatase"/>
    <property type="match status" value="1"/>
</dbReference>
<protein>
    <recommendedName>
        <fullName evidence="2">protein-tyrosine-phosphatase</fullName>
        <ecNumber evidence="2">3.1.3.48</ecNumber>
    </recommendedName>
</protein>
<name>A0A6S6TED4_9GAMM</name>
<feature type="domain" description="Phosphotyrosine protein phosphatase I" evidence="6">
    <location>
        <begin position="38"/>
        <end position="187"/>
    </location>
</feature>
<dbReference type="Gene3D" id="3.40.50.2300">
    <property type="match status" value="1"/>
</dbReference>
<evidence type="ECO:0000256" key="3">
    <source>
        <dbReference type="ARBA" id="ARBA00022801"/>
    </source>
</evidence>
<evidence type="ECO:0000256" key="1">
    <source>
        <dbReference type="ARBA" id="ARBA00011063"/>
    </source>
</evidence>
<dbReference type="EMBL" id="CACVAY010000061">
    <property type="protein sequence ID" value="CAA6813257.1"/>
    <property type="molecule type" value="Genomic_DNA"/>
</dbReference>
<dbReference type="Pfam" id="PF01451">
    <property type="entry name" value="LMWPc"/>
    <property type="match status" value="1"/>
</dbReference>
<dbReference type="GO" id="GO:0004725">
    <property type="term" value="F:protein tyrosine phosphatase activity"/>
    <property type="evidence" value="ECO:0007669"/>
    <property type="project" value="UniProtKB-EC"/>
</dbReference>
<feature type="active site" description="Nucleophile" evidence="5">
    <location>
        <position position="44"/>
    </location>
</feature>
<evidence type="ECO:0000256" key="4">
    <source>
        <dbReference type="ARBA" id="ARBA00022912"/>
    </source>
</evidence>
<gene>
    <name evidence="7" type="ORF">HELGO_WM14953</name>
</gene>
<comment type="similarity">
    <text evidence="1">Belongs to the low molecular weight phosphotyrosine protein phosphatase family.</text>
</comment>
<keyword evidence="3 7" id="KW-0378">Hydrolase</keyword>
<dbReference type="InterPro" id="IPR017867">
    <property type="entry name" value="Tyr_phospatase_low_mol_wt"/>
</dbReference>
<organism evidence="7">
    <name type="scientific">uncultured Thiotrichaceae bacterium</name>
    <dbReference type="NCBI Taxonomy" id="298394"/>
    <lineage>
        <taxon>Bacteria</taxon>
        <taxon>Pseudomonadati</taxon>
        <taxon>Pseudomonadota</taxon>
        <taxon>Gammaproteobacteria</taxon>
        <taxon>Thiotrichales</taxon>
        <taxon>Thiotrichaceae</taxon>
        <taxon>environmental samples</taxon>
    </lineage>
</organism>
<dbReference type="InterPro" id="IPR023485">
    <property type="entry name" value="Ptyr_pPase"/>
</dbReference>
<dbReference type="InterPro" id="IPR036196">
    <property type="entry name" value="Ptyr_pPase_sf"/>
</dbReference>
<dbReference type="SUPFAM" id="SSF52788">
    <property type="entry name" value="Phosphotyrosine protein phosphatases I"/>
    <property type="match status" value="1"/>
</dbReference>
<dbReference type="InterPro" id="IPR050438">
    <property type="entry name" value="LMW_PTPase"/>
</dbReference>
<evidence type="ECO:0000256" key="2">
    <source>
        <dbReference type="ARBA" id="ARBA00013064"/>
    </source>
</evidence>
<dbReference type="SMART" id="SM00226">
    <property type="entry name" value="LMWPc"/>
    <property type="match status" value="1"/>
</dbReference>
<feature type="active site" description="Proton donor" evidence="5">
    <location>
        <position position="161"/>
    </location>
</feature>
<evidence type="ECO:0000256" key="5">
    <source>
        <dbReference type="PIRSR" id="PIRSR617867-1"/>
    </source>
</evidence>
<evidence type="ECO:0000259" key="6">
    <source>
        <dbReference type="SMART" id="SM00226"/>
    </source>
</evidence>
<sequence>MSESIFFEIFRHASLENYATIRASFIDSDININVMNTVKVLFVCMGNICRSPTAEGVFQQLVVTRKLQSHIRMDSAGTHAYHIGEQPDQRSQAAAKNRGIDISHQKARKVEVSDFDRFDYILSMDKSNHRDLHALASPEQRQRIHLFMDFSTDWNVDEVPDPYYGGGHGFERVLDMVQSASEGLLEDILRRHL</sequence>
<accession>A0A6S6TED4</accession>
<dbReference type="CDD" id="cd16343">
    <property type="entry name" value="LMWPTP"/>
    <property type="match status" value="1"/>
</dbReference>
<dbReference type="AlphaFoldDB" id="A0A6S6TED4"/>
<dbReference type="PANTHER" id="PTHR11717:SF7">
    <property type="entry name" value="LOW MOLECULAR WEIGHT PHOSPHOTYROSINE PROTEIN PHOSPHATASE"/>
    <property type="match status" value="1"/>
</dbReference>
<dbReference type="PANTHER" id="PTHR11717">
    <property type="entry name" value="LOW MOLECULAR WEIGHT PROTEIN TYROSINE PHOSPHATASE"/>
    <property type="match status" value="1"/>
</dbReference>
<dbReference type="PRINTS" id="PR00719">
    <property type="entry name" value="LMWPTPASE"/>
</dbReference>